<dbReference type="FunFam" id="2.10.70.10:FF:000003">
    <property type="entry name" value="Versican core protein"/>
    <property type="match status" value="1"/>
</dbReference>
<feature type="domain" description="Link" evidence="18">
    <location>
        <begin position="262"/>
        <end position="358"/>
    </location>
</feature>
<evidence type="ECO:0000256" key="11">
    <source>
        <dbReference type="PROSITE-ProRule" id="PRU00323"/>
    </source>
</evidence>
<evidence type="ECO:0000259" key="16">
    <source>
        <dbReference type="PROSITE" id="PS50835"/>
    </source>
</evidence>
<feature type="compositionally biased region" description="Polar residues" evidence="12">
    <location>
        <begin position="723"/>
        <end position="733"/>
    </location>
</feature>
<feature type="region of interest" description="Disordered" evidence="12">
    <location>
        <begin position="1411"/>
        <end position="1430"/>
    </location>
</feature>
<keyword evidence="20" id="KW-1185">Reference proteome</keyword>
<keyword evidence="6 9" id="KW-1015">Disulfide bond</keyword>
<dbReference type="GO" id="GO:0045202">
    <property type="term" value="C:synapse"/>
    <property type="evidence" value="ECO:0007669"/>
    <property type="project" value="TreeGrafter"/>
</dbReference>
<dbReference type="Proteomes" id="UP000694389">
    <property type="component" value="Unassembled WGS sequence"/>
</dbReference>
<dbReference type="InterPro" id="IPR036179">
    <property type="entry name" value="Ig-like_dom_sf"/>
</dbReference>
<dbReference type="SMART" id="SM00034">
    <property type="entry name" value="CLECT"/>
    <property type="match status" value="1"/>
</dbReference>
<dbReference type="Pfam" id="PF00193">
    <property type="entry name" value="Xlink"/>
    <property type="match status" value="2"/>
</dbReference>
<keyword evidence="8" id="KW-0393">Immunoglobulin domain</keyword>
<proteinExistence type="predicted"/>
<dbReference type="PROSITE" id="PS01241">
    <property type="entry name" value="LINK_1"/>
    <property type="match status" value="1"/>
</dbReference>
<keyword evidence="9" id="KW-0245">EGF-like domain</keyword>
<dbReference type="OrthoDB" id="441660at2759"/>
<dbReference type="PROSITE" id="PS00615">
    <property type="entry name" value="C_TYPE_LECTIN_1"/>
    <property type="match status" value="1"/>
</dbReference>
<dbReference type="Ensembl" id="ENSDLAT00005029094.2">
    <property type="protein sequence ID" value="ENSDLAP00005027275.2"/>
    <property type="gene ID" value="ENSDLAG00005012159.2"/>
</dbReference>
<dbReference type="Gene3D" id="3.10.100.10">
    <property type="entry name" value="Mannose-Binding Protein A, subunit A"/>
    <property type="match status" value="3"/>
</dbReference>
<dbReference type="GO" id="GO:0010001">
    <property type="term" value="P:glial cell differentiation"/>
    <property type="evidence" value="ECO:0007669"/>
    <property type="project" value="TreeGrafter"/>
</dbReference>
<keyword evidence="3 13" id="KW-0732">Signal</keyword>
<name>A0A8C4F1A0_DICLA</name>
<dbReference type="Pfam" id="PF00084">
    <property type="entry name" value="Sushi"/>
    <property type="match status" value="1"/>
</dbReference>
<gene>
    <name evidence="19" type="primary">LOC127357913</name>
</gene>
<dbReference type="OMA" id="HTSEFER"/>
<evidence type="ECO:0000256" key="6">
    <source>
        <dbReference type="ARBA" id="ARBA00023157"/>
    </source>
</evidence>
<keyword evidence="4" id="KW-0677">Repeat</keyword>
<feature type="disulfide bond" evidence="10">
    <location>
        <begin position="1378"/>
        <end position="1405"/>
    </location>
</feature>
<evidence type="ECO:0000256" key="8">
    <source>
        <dbReference type="ARBA" id="ARBA00023319"/>
    </source>
</evidence>
<dbReference type="CDD" id="cd03520">
    <property type="entry name" value="Link_domain_CSPGs_modules_2_4"/>
    <property type="match status" value="1"/>
</dbReference>
<feature type="compositionally biased region" description="Polar residues" evidence="12">
    <location>
        <begin position="762"/>
        <end position="785"/>
    </location>
</feature>
<evidence type="ECO:0000313" key="19">
    <source>
        <dbReference type="Ensembl" id="ENSDLAP00005027275.2"/>
    </source>
</evidence>
<dbReference type="InterPro" id="IPR016186">
    <property type="entry name" value="C-type_lectin-like/link_sf"/>
</dbReference>
<dbReference type="SUPFAM" id="SSF48726">
    <property type="entry name" value="Immunoglobulin"/>
    <property type="match status" value="1"/>
</dbReference>
<dbReference type="GO" id="GO:0001501">
    <property type="term" value="P:skeletal system development"/>
    <property type="evidence" value="ECO:0007669"/>
    <property type="project" value="TreeGrafter"/>
</dbReference>
<evidence type="ECO:0000256" key="1">
    <source>
        <dbReference type="ARBA" id="ARBA00004613"/>
    </source>
</evidence>
<evidence type="ECO:0000256" key="3">
    <source>
        <dbReference type="ARBA" id="ARBA00022729"/>
    </source>
</evidence>
<protein>
    <recommendedName>
        <fullName evidence="21">Brevican core protein</fullName>
    </recommendedName>
</protein>
<feature type="compositionally biased region" description="Basic and acidic residues" evidence="12">
    <location>
        <begin position="743"/>
        <end position="755"/>
    </location>
</feature>
<feature type="compositionally biased region" description="Polar residues" evidence="12">
    <location>
        <begin position="1065"/>
        <end position="1075"/>
    </location>
</feature>
<dbReference type="GO" id="GO:0072534">
    <property type="term" value="C:perineuronal net"/>
    <property type="evidence" value="ECO:0007669"/>
    <property type="project" value="TreeGrafter"/>
</dbReference>
<evidence type="ECO:0000256" key="12">
    <source>
        <dbReference type="SAM" id="MobiDB-lite"/>
    </source>
</evidence>
<dbReference type="PROSITE" id="PS50963">
    <property type="entry name" value="LINK_2"/>
    <property type="match status" value="2"/>
</dbReference>
<dbReference type="InterPro" id="IPR007110">
    <property type="entry name" value="Ig-like_dom"/>
</dbReference>
<dbReference type="GeneTree" id="ENSGT00940000157343"/>
<feature type="region of interest" description="Disordered" evidence="12">
    <location>
        <begin position="1065"/>
        <end position="1132"/>
    </location>
</feature>
<feature type="domain" description="EGF-like" evidence="14">
    <location>
        <begin position="1180"/>
        <end position="1216"/>
    </location>
</feature>
<dbReference type="SMART" id="SM00445">
    <property type="entry name" value="LINK"/>
    <property type="match status" value="2"/>
</dbReference>
<dbReference type="InterPro" id="IPR003599">
    <property type="entry name" value="Ig_sub"/>
</dbReference>
<evidence type="ECO:0000256" key="2">
    <source>
        <dbReference type="ARBA" id="ARBA00022525"/>
    </source>
</evidence>
<dbReference type="Gene3D" id="2.60.40.10">
    <property type="entry name" value="Immunoglobulins"/>
    <property type="match status" value="1"/>
</dbReference>
<feature type="disulfide bond" evidence="11">
    <location>
        <begin position="305"/>
        <end position="326"/>
    </location>
</feature>
<dbReference type="Pfam" id="PF07686">
    <property type="entry name" value="V-set"/>
    <property type="match status" value="1"/>
</dbReference>
<dbReference type="CDD" id="cd00033">
    <property type="entry name" value="CCP"/>
    <property type="match status" value="1"/>
</dbReference>
<comment type="caution">
    <text evidence="9">Lacks conserved residue(s) required for the propagation of feature annotation.</text>
</comment>
<evidence type="ECO:0000313" key="20">
    <source>
        <dbReference type="Proteomes" id="UP000694389"/>
    </source>
</evidence>
<evidence type="ECO:0000256" key="4">
    <source>
        <dbReference type="ARBA" id="ARBA00022737"/>
    </source>
</evidence>
<dbReference type="Pfam" id="PF00059">
    <property type="entry name" value="Lectin_C"/>
    <property type="match status" value="1"/>
</dbReference>
<dbReference type="InterPro" id="IPR013106">
    <property type="entry name" value="Ig_V-set"/>
</dbReference>
<dbReference type="FunFam" id="3.10.100.10:FF:000002">
    <property type="entry name" value="Hyaluronan proteoglycan link protein 1"/>
    <property type="match status" value="1"/>
</dbReference>
<dbReference type="FunFam" id="3.10.100.10:FF:000003">
    <property type="entry name" value="Versican core protein"/>
    <property type="match status" value="1"/>
</dbReference>
<dbReference type="GO" id="GO:0005540">
    <property type="term" value="F:hyaluronic acid binding"/>
    <property type="evidence" value="ECO:0007669"/>
    <property type="project" value="InterPro"/>
</dbReference>
<sequence length="1447" mass="158766">MLLSRNRHVEILPLLAAVCSLTLAFPTQTPSAFDDVRQLQVNIPHSGPISAPLGSSISIPCLVSLSSTPTSSSSSPVAPRVKWTVVSGGVETQILVARGQRVKFNEAYRDRAAWLNYTSSPDDLSLWLGDLRSSDSGHYRCEVQQGLEDASDLVQLKVKGVVFHYRDALGRYAFSFNQAQRACEAIGARIATPDQLLAAYYDGYEQCDAGWLADQSVRYPIQVPREGCYGDMDGQPGVRNYGTMDPDDLFDVYCYVEDIDGEVFHDSIPQQLSFYEAQSYCGAAGAELATTAQLYLAWSEGLDRCSPGWLSDGSVRYPIIHPRERCGGPQPGVKTLYRFSNQTGFPEPSSLHDVYCFRDNRNTHTDSPMDYMSTEPEDIGQDVVILTETDQELQLNQHVQHVELKAQRVLESFRLYSSASTEENLVDTHPTVITDTTESSLNTTPTLSLLQTSDETSSPTEMSYDSQHTVALMNSTISTTETHDSTQNISLLSSVYNETDSNHNLNFTFHQSELESTTGFPESSYESQTHTQTFTGTNLELNTQPTESPKYSQETQATNLSFDTSQGNYNETGSNHTQEESFWEVTLMTRDPMVQVELEEAELEDPGQISLSTQASEEELVIQPTQTTKSSNKELTSLLAHLDGSGDISQESDLDVKAVSFISTSESSTSGFTTHPSPSASASGAPAESQTALPDLALSSGSHHSDKLSLDILSTAPQLWESSISRQEGSTSIEMEDTVTMESEEKQLHPTKSEDNLISGVSLATTESPEGSNTSQLPTDPTTARYHTSGYRVYLDTSTTGYEEASGQEPGTAVITLGEEFKFAPTIEDDVKVSPTLEEKAEVNLTLYEEVTVAQTLTHGEEANVAPTLEEEAEVAPTLALEEEAKVAPTLALEEEASIVPTLEDEAIVAPTLALEEEDSVVLTLEDKTIVAPTLALEKEDSIVPTLEDETLVAPTLALEKEDSVVPTLEDKTIVAPTLALEEEASIVLILEDEDNVAPTLALEEEASIAPSLEEEASVAPTLEEEASVAPDLEENATVAPTFEEDFTVFPLDSQTSNWALLTTTTGPQESLNDLESSSETSSMTSTAAPDSSSSTKPTAAATKTTTTTTKTTTHWSRRTWSPTTSTPKVFHKTAEPKKVTAFIPPVDQGLVDVEFSLTQPPTLLILPNERAAVGGTGKASDACLGDPCLNGGTCTDQSGQIKCLCLPTYGGDFCQTDLEQCEPGWDKFHGFCYRHFSQRLSWEVAEQQCRMLGAHLVSIMTPEEQNYINSNYKEYQWTGLNDKTIEDDFRWSDGNPLLYENWYRGQPDSYFLSGEDCVVMVWHDDGRWSDVPCNYHLAYTCKKGTSSCGPPPKVRNASIFGKARQRYETSAVVRYHCAQGFQQRLNPLIRCLFGGRWERPQILCIPEAGGPTQHPEATSQTNSNFASTEDEFEATKETLQYWDIKF</sequence>
<dbReference type="SUPFAM" id="SSF57535">
    <property type="entry name" value="Complement control module/SCR domain"/>
    <property type="match status" value="1"/>
</dbReference>
<dbReference type="PROSITE" id="PS50835">
    <property type="entry name" value="IG_LIKE"/>
    <property type="match status" value="1"/>
</dbReference>
<keyword evidence="10" id="KW-0768">Sushi</keyword>
<dbReference type="PANTHER" id="PTHR22804">
    <property type="entry name" value="AGGRECAN/VERSICAN PROTEOGLYCAN"/>
    <property type="match status" value="1"/>
</dbReference>
<dbReference type="Gene3D" id="2.10.25.10">
    <property type="entry name" value="Laminin"/>
    <property type="match status" value="1"/>
</dbReference>
<feature type="region of interest" description="Disordered" evidence="12">
    <location>
        <begin position="723"/>
        <end position="785"/>
    </location>
</feature>
<feature type="chain" id="PRO_5035860033" description="Brevican core protein" evidence="13">
    <location>
        <begin position="25"/>
        <end position="1447"/>
    </location>
</feature>
<dbReference type="InterPro" id="IPR000742">
    <property type="entry name" value="EGF"/>
</dbReference>
<dbReference type="InterPro" id="IPR016187">
    <property type="entry name" value="CTDL_fold"/>
</dbReference>
<comment type="subcellular location">
    <subcellularLocation>
        <location evidence="1">Secreted</location>
    </subcellularLocation>
</comment>
<evidence type="ECO:0000256" key="13">
    <source>
        <dbReference type="SAM" id="SignalP"/>
    </source>
</evidence>
<evidence type="ECO:0000256" key="7">
    <source>
        <dbReference type="ARBA" id="ARBA00023180"/>
    </source>
</evidence>
<dbReference type="InterPro" id="IPR000538">
    <property type="entry name" value="Link_dom"/>
</dbReference>
<dbReference type="GO" id="GO:0007417">
    <property type="term" value="P:central nervous system development"/>
    <property type="evidence" value="ECO:0007669"/>
    <property type="project" value="TreeGrafter"/>
</dbReference>
<dbReference type="CDD" id="cd00054">
    <property type="entry name" value="EGF_CA"/>
    <property type="match status" value="1"/>
</dbReference>
<feature type="compositionally biased region" description="Low complexity" evidence="12">
    <location>
        <begin position="665"/>
        <end position="687"/>
    </location>
</feature>
<evidence type="ECO:0000259" key="17">
    <source>
        <dbReference type="PROSITE" id="PS50923"/>
    </source>
</evidence>
<evidence type="ECO:0000259" key="18">
    <source>
        <dbReference type="PROSITE" id="PS50963"/>
    </source>
</evidence>
<dbReference type="PROSITE" id="PS50041">
    <property type="entry name" value="C_TYPE_LECTIN_2"/>
    <property type="match status" value="1"/>
</dbReference>
<evidence type="ECO:0000256" key="5">
    <source>
        <dbReference type="ARBA" id="ARBA00022974"/>
    </source>
</evidence>
<feature type="disulfide bond" evidence="9">
    <location>
        <begin position="1206"/>
        <end position="1215"/>
    </location>
</feature>
<dbReference type="InterPro" id="IPR001304">
    <property type="entry name" value="C-type_lectin-like"/>
</dbReference>
<evidence type="ECO:0000256" key="10">
    <source>
        <dbReference type="PROSITE-ProRule" id="PRU00302"/>
    </source>
</evidence>
<feature type="disulfide bond" evidence="10">
    <location>
        <begin position="1349"/>
        <end position="1392"/>
    </location>
</feature>
<feature type="domain" description="Link" evidence="18">
    <location>
        <begin position="161"/>
        <end position="256"/>
    </location>
</feature>
<feature type="compositionally biased region" description="Polar residues" evidence="12">
    <location>
        <begin position="1416"/>
        <end position="1428"/>
    </location>
</feature>
<dbReference type="GeneID" id="127357913"/>
<organism evidence="19 20">
    <name type="scientific">Dicentrarchus labrax</name>
    <name type="common">European seabass</name>
    <name type="synonym">Morone labrax</name>
    <dbReference type="NCBI Taxonomy" id="13489"/>
    <lineage>
        <taxon>Eukaryota</taxon>
        <taxon>Metazoa</taxon>
        <taxon>Chordata</taxon>
        <taxon>Craniata</taxon>
        <taxon>Vertebrata</taxon>
        <taxon>Euteleostomi</taxon>
        <taxon>Actinopterygii</taxon>
        <taxon>Neopterygii</taxon>
        <taxon>Teleostei</taxon>
        <taxon>Neoteleostei</taxon>
        <taxon>Acanthomorphata</taxon>
        <taxon>Eupercaria</taxon>
        <taxon>Moronidae</taxon>
        <taxon>Dicentrarchus</taxon>
    </lineage>
</organism>
<dbReference type="GO" id="GO:0007155">
    <property type="term" value="P:cell adhesion"/>
    <property type="evidence" value="ECO:0007669"/>
    <property type="project" value="InterPro"/>
</dbReference>
<dbReference type="GO" id="GO:0002052">
    <property type="term" value="P:positive regulation of neuroblast proliferation"/>
    <property type="evidence" value="ECO:0007669"/>
    <property type="project" value="TreeGrafter"/>
</dbReference>
<dbReference type="SUPFAM" id="SSF56436">
    <property type="entry name" value="C-type lectin-like"/>
    <property type="match status" value="3"/>
</dbReference>
<dbReference type="FunFam" id="3.10.100.10:FF:000011">
    <property type="entry name" value="Aggrecan core protein"/>
    <property type="match status" value="1"/>
</dbReference>
<dbReference type="InterPro" id="IPR035976">
    <property type="entry name" value="Sushi/SCR/CCP_sf"/>
</dbReference>
<feature type="signal peptide" evidence="13">
    <location>
        <begin position="1"/>
        <end position="24"/>
    </location>
</feature>
<dbReference type="InterPro" id="IPR013783">
    <property type="entry name" value="Ig-like_fold"/>
</dbReference>
<dbReference type="GO" id="GO:0005615">
    <property type="term" value="C:extracellular space"/>
    <property type="evidence" value="ECO:0007669"/>
    <property type="project" value="TreeGrafter"/>
</dbReference>
<dbReference type="InterPro" id="IPR000436">
    <property type="entry name" value="Sushi_SCR_CCP_dom"/>
</dbReference>
<keyword evidence="7" id="KW-0325">Glycoprotein</keyword>
<dbReference type="PROSITE" id="PS00022">
    <property type="entry name" value="EGF_1"/>
    <property type="match status" value="1"/>
</dbReference>
<feature type="region of interest" description="Disordered" evidence="12">
    <location>
        <begin position="513"/>
        <end position="556"/>
    </location>
</feature>
<dbReference type="SMART" id="SM00032">
    <property type="entry name" value="CCP"/>
    <property type="match status" value="1"/>
</dbReference>
<dbReference type="InterPro" id="IPR050691">
    <property type="entry name" value="Hyaluronan_bind_Proteoglycan"/>
</dbReference>
<dbReference type="CDD" id="cd03517">
    <property type="entry name" value="Link_domain_CSPGs_modules_1_3"/>
    <property type="match status" value="1"/>
</dbReference>
<dbReference type="PROSITE" id="PS50923">
    <property type="entry name" value="SUSHI"/>
    <property type="match status" value="1"/>
</dbReference>
<feature type="disulfide bond" evidence="11">
    <location>
        <begin position="207"/>
        <end position="228"/>
    </location>
</feature>
<evidence type="ECO:0000259" key="14">
    <source>
        <dbReference type="PROSITE" id="PS50026"/>
    </source>
</evidence>
<feature type="region of interest" description="Disordered" evidence="12">
    <location>
        <begin position="665"/>
        <end position="691"/>
    </location>
</feature>
<dbReference type="PANTHER" id="PTHR22804:SF41">
    <property type="entry name" value="BREVICAN CORE PROTEIN"/>
    <property type="match status" value="1"/>
</dbReference>
<evidence type="ECO:0000256" key="9">
    <source>
        <dbReference type="PROSITE-ProRule" id="PRU00076"/>
    </source>
</evidence>
<feature type="domain" description="Ig-like" evidence="16">
    <location>
        <begin position="44"/>
        <end position="159"/>
    </location>
</feature>
<dbReference type="InterPro" id="IPR018378">
    <property type="entry name" value="C-type_lectin_CS"/>
</dbReference>
<feature type="domain" description="C-type lectin" evidence="15">
    <location>
        <begin position="1229"/>
        <end position="1343"/>
    </location>
</feature>
<keyword evidence="5" id="KW-0654">Proteoglycan</keyword>
<accession>A0A8C4F1A0</accession>
<feature type="domain" description="Sushi" evidence="17">
    <location>
        <begin position="1347"/>
        <end position="1407"/>
    </location>
</feature>
<feature type="compositionally biased region" description="Low complexity" evidence="12">
    <location>
        <begin position="1076"/>
        <end position="1129"/>
    </location>
</feature>
<dbReference type="PRINTS" id="PR01265">
    <property type="entry name" value="LINKMODULE"/>
</dbReference>
<reference evidence="19" key="2">
    <citation type="submission" date="2025-09" db="UniProtKB">
        <authorList>
            <consortium name="Ensembl"/>
        </authorList>
    </citation>
    <scope>IDENTIFICATION</scope>
</reference>
<evidence type="ECO:0000259" key="15">
    <source>
        <dbReference type="PROSITE" id="PS50041"/>
    </source>
</evidence>
<dbReference type="Gene3D" id="2.10.70.10">
    <property type="entry name" value="Complement Module, domain 1"/>
    <property type="match status" value="1"/>
</dbReference>
<dbReference type="SMART" id="SM00409">
    <property type="entry name" value="IG"/>
    <property type="match status" value="1"/>
</dbReference>
<reference evidence="19" key="1">
    <citation type="submission" date="2025-08" db="UniProtKB">
        <authorList>
            <consortium name="Ensembl"/>
        </authorList>
    </citation>
    <scope>IDENTIFICATION</scope>
</reference>
<keyword evidence="2" id="KW-0964">Secreted</keyword>
<dbReference type="RefSeq" id="XP_051246447.1">
    <property type="nucleotide sequence ID" value="XM_051390487.1"/>
</dbReference>
<evidence type="ECO:0008006" key="21">
    <source>
        <dbReference type="Google" id="ProtNLM"/>
    </source>
</evidence>
<dbReference type="PROSITE" id="PS50026">
    <property type="entry name" value="EGF_3"/>
    <property type="match status" value="1"/>
</dbReference>
<dbReference type="SMART" id="SM00406">
    <property type="entry name" value="IGv"/>
    <property type="match status" value="1"/>
</dbReference>